<sequence length="178" mass="20241">MTEPTTLVCPSGNGATHHLVPTQAREAIMRCAYCRRTEKELREDSTMTMTDSTTTLAFHERLTRIVGDISLPEQFRVVLGHTPGKGHYVQIKCWRLDVITKQMGYGYGGKAYPSEHASTSELVGAIFGLYKAYCEHEARETFEWRGKRIYGPHIDIEALWEVARRVDVRSAQHVEDRA</sequence>
<dbReference type="EMBL" id="MN586020">
    <property type="protein sequence ID" value="QGJ92744.1"/>
    <property type="molecule type" value="Genomic_DNA"/>
</dbReference>
<reference evidence="1 2" key="1">
    <citation type="submission" date="2019-10" db="EMBL/GenBank/DDBJ databases">
        <authorList>
            <person name="Abad L.A."/>
            <person name="AUll H.A."/>
            <person name="Garlena R.A."/>
            <person name="Russell D.A."/>
            <person name="Pope W.H."/>
            <person name="Jacobs-Sera D."/>
            <person name="Hatfull G.F."/>
        </authorList>
    </citation>
    <scope>NUCLEOTIDE SEQUENCE [LARGE SCALE GENOMIC DNA]</scope>
</reference>
<dbReference type="GeneID" id="80005031"/>
<dbReference type="Proteomes" id="UP000425388">
    <property type="component" value="Segment"/>
</dbReference>
<keyword evidence="2" id="KW-1185">Reference proteome</keyword>
<accession>A0A649VKM0</accession>
<organism evidence="1 2">
    <name type="scientific">Microbacterium phage Megan</name>
    <dbReference type="NCBI Taxonomy" id="2656551"/>
    <lineage>
        <taxon>Viruses</taxon>
        <taxon>Duplodnaviria</taxon>
        <taxon>Heunggongvirae</taxon>
        <taxon>Uroviricota</taxon>
        <taxon>Caudoviricetes</taxon>
        <taxon>Hodgkinviridae</taxon>
        <taxon>Meganvirus</taxon>
        <taxon>Meganvirus megan</taxon>
    </lineage>
</organism>
<protein>
    <submittedName>
        <fullName evidence="1">Uncharacterized protein</fullName>
    </submittedName>
</protein>
<proteinExistence type="predicted"/>
<dbReference type="KEGG" id="vg:80005031"/>
<name>A0A649VKM0_9CAUD</name>
<evidence type="ECO:0000313" key="2">
    <source>
        <dbReference type="Proteomes" id="UP000425388"/>
    </source>
</evidence>
<gene>
    <name evidence="1" type="primary">74</name>
    <name evidence="1" type="ORF">PBI_MEGAN_74</name>
</gene>
<dbReference type="RefSeq" id="YP_010751365.1">
    <property type="nucleotide sequence ID" value="NC_073368.1"/>
</dbReference>
<evidence type="ECO:0000313" key="1">
    <source>
        <dbReference type="EMBL" id="QGJ92744.1"/>
    </source>
</evidence>